<dbReference type="PANTHER" id="PTHR36068">
    <property type="entry name" value="OS01G0102500 PROTEIN"/>
    <property type="match status" value="1"/>
</dbReference>
<name>A0ABR2LEQ4_9ASPA</name>
<dbReference type="PANTHER" id="PTHR36068:SF1">
    <property type="entry name" value="OS01G0102500 PROTEIN"/>
    <property type="match status" value="1"/>
</dbReference>
<accession>A0ABR2LEQ4</accession>
<keyword evidence="2" id="KW-1185">Reference proteome</keyword>
<organism evidence="1 2">
    <name type="scientific">Platanthera guangdongensis</name>
    <dbReference type="NCBI Taxonomy" id="2320717"/>
    <lineage>
        <taxon>Eukaryota</taxon>
        <taxon>Viridiplantae</taxon>
        <taxon>Streptophyta</taxon>
        <taxon>Embryophyta</taxon>
        <taxon>Tracheophyta</taxon>
        <taxon>Spermatophyta</taxon>
        <taxon>Magnoliopsida</taxon>
        <taxon>Liliopsida</taxon>
        <taxon>Asparagales</taxon>
        <taxon>Orchidaceae</taxon>
        <taxon>Orchidoideae</taxon>
        <taxon>Orchideae</taxon>
        <taxon>Orchidinae</taxon>
        <taxon>Platanthera</taxon>
    </lineage>
</organism>
<gene>
    <name evidence="1" type="ORF">KSP40_PGU012523</name>
</gene>
<sequence>MVRRFLEDRGSDDGPERIAVDATIRHLYSPDLQAGWGIHVVQEMKLLARKADCEALDPLIQELVDLGLQRQNLCNDAEAAGAAATGMSFRLAHDGDVEAYGNSLFTALRRAMGSKIRGGSS</sequence>
<evidence type="ECO:0000313" key="2">
    <source>
        <dbReference type="Proteomes" id="UP001412067"/>
    </source>
</evidence>
<protein>
    <submittedName>
        <fullName evidence="1">Uncharacterized protein</fullName>
    </submittedName>
</protein>
<dbReference type="EMBL" id="JBBWWR010000020">
    <property type="protein sequence ID" value="KAK8939422.1"/>
    <property type="molecule type" value="Genomic_DNA"/>
</dbReference>
<proteinExistence type="predicted"/>
<dbReference type="Proteomes" id="UP001412067">
    <property type="component" value="Unassembled WGS sequence"/>
</dbReference>
<comment type="caution">
    <text evidence="1">The sequence shown here is derived from an EMBL/GenBank/DDBJ whole genome shotgun (WGS) entry which is preliminary data.</text>
</comment>
<reference evidence="1 2" key="1">
    <citation type="journal article" date="2022" name="Nat. Plants">
        <title>Genomes of leafy and leafless Platanthera orchids illuminate the evolution of mycoheterotrophy.</title>
        <authorList>
            <person name="Li M.H."/>
            <person name="Liu K.W."/>
            <person name="Li Z."/>
            <person name="Lu H.C."/>
            <person name="Ye Q.L."/>
            <person name="Zhang D."/>
            <person name="Wang J.Y."/>
            <person name="Li Y.F."/>
            <person name="Zhong Z.M."/>
            <person name="Liu X."/>
            <person name="Yu X."/>
            <person name="Liu D.K."/>
            <person name="Tu X.D."/>
            <person name="Liu B."/>
            <person name="Hao Y."/>
            <person name="Liao X.Y."/>
            <person name="Jiang Y.T."/>
            <person name="Sun W.H."/>
            <person name="Chen J."/>
            <person name="Chen Y.Q."/>
            <person name="Ai Y."/>
            <person name="Zhai J.W."/>
            <person name="Wu S.S."/>
            <person name="Zhou Z."/>
            <person name="Hsiao Y.Y."/>
            <person name="Wu W.L."/>
            <person name="Chen Y.Y."/>
            <person name="Lin Y.F."/>
            <person name="Hsu J.L."/>
            <person name="Li C.Y."/>
            <person name="Wang Z.W."/>
            <person name="Zhao X."/>
            <person name="Zhong W.Y."/>
            <person name="Ma X.K."/>
            <person name="Ma L."/>
            <person name="Huang J."/>
            <person name="Chen G.Z."/>
            <person name="Huang M.Z."/>
            <person name="Huang L."/>
            <person name="Peng D.H."/>
            <person name="Luo Y.B."/>
            <person name="Zou S.Q."/>
            <person name="Chen S.P."/>
            <person name="Lan S."/>
            <person name="Tsai W.C."/>
            <person name="Van de Peer Y."/>
            <person name="Liu Z.J."/>
        </authorList>
    </citation>
    <scope>NUCLEOTIDE SEQUENCE [LARGE SCALE GENOMIC DNA]</scope>
    <source>
        <strain evidence="1">Lor288</strain>
    </source>
</reference>
<evidence type="ECO:0000313" key="1">
    <source>
        <dbReference type="EMBL" id="KAK8939422.1"/>
    </source>
</evidence>